<dbReference type="EMBL" id="VSSQ01063434">
    <property type="protein sequence ID" value="MPN16474.1"/>
    <property type="molecule type" value="Genomic_DNA"/>
</dbReference>
<dbReference type="Pfam" id="PF13377">
    <property type="entry name" value="Peripla_BP_3"/>
    <property type="match status" value="1"/>
</dbReference>
<comment type="caution">
    <text evidence="5">The sequence shown here is derived from an EMBL/GenBank/DDBJ whole genome shotgun (WGS) entry which is preliminary data.</text>
</comment>
<name>A0A645FX31_9ZZZZ</name>
<dbReference type="GO" id="GO:0003677">
    <property type="term" value="F:DNA binding"/>
    <property type="evidence" value="ECO:0007669"/>
    <property type="project" value="UniProtKB-KW"/>
</dbReference>
<evidence type="ECO:0000256" key="1">
    <source>
        <dbReference type="ARBA" id="ARBA00023015"/>
    </source>
</evidence>
<proteinExistence type="predicted"/>
<accession>A0A645FX31</accession>
<dbReference type="SUPFAM" id="SSF53822">
    <property type="entry name" value="Periplasmic binding protein-like I"/>
    <property type="match status" value="1"/>
</dbReference>
<dbReference type="InterPro" id="IPR028082">
    <property type="entry name" value="Peripla_BP_I"/>
</dbReference>
<reference evidence="5" key="1">
    <citation type="submission" date="2019-08" db="EMBL/GenBank/DDBJ databases">
        <authorList>
            <person name="Kucharzyk K."/>
            <person name="Murdoch R.W."/>
            <person name="Higgins S."/>
            <person name="Loffler F."/>
        </authorList>
    </citation>
    <scope>NUCLEOTIDE SEQUENCE</scope>
</reference>
<keyword evidence="2" id="KW-0238">DNA-binding</keyword>
<evidence type="ECO:0000256" key="3">
    <source>
        <dbReference type="ARBA" id="ARBA00023163"/>
    </source>
</evidence>
<keyword evidence="3" id="KW-0804">Transcription</keyword>
<dbReference type="Gene3D" id="3.40.50.2300">
    <property type="match status" value="2"/>
</dbReference>
<evidence type="ECO:0000313" key="5">
    <source>
        <dbReference type="EMBL" id="MPN16474.1"/>
    </source>
</evidence>
<evidence type="ECO:0000256" key="2">
    <source>
        <dbReference type="ARBA" id="ARBA00023125"/>
    </source>
</evidence>
<gene>
    <name evidence="5" type="ORF">SDC9_163818</name>
</gene>
<sequence length="273" mass="31494">MIHSRNAYEYLHWNQNFRQTLQQTLAGEHFTLEDVRMDSIRDRSTLKEKLLQLTEEGIAAFILSIRGEEDAFLIENSDLFFQYHNKIFVYQSGAMSWGNLPFHTVTVNIFGEGCLAAKHLLERGVRNIAYCRNEISSTNYLNFNRERLQGVEFTVRKFSDGENHPEEWVGVEEIFRRYTESGGAYALIVSTDELAAQIIDHFAVRGCPRPSEMISFDNNSLYEHYGLTTIAPPHPQMARTLGKLISDNIDIDSECEFVSYIKIDSKLILNHQE</sequence>
<dbReference type="AlphaFoldDB" id="A0A645FX31"/>
<organism evidence="5">
    <name type="scientific">bioreactor metagenome</name>
    <dbReference type="NCBI Taxonomy" id="1076179"/>
    <lineage>
        <taxon>unclassified sequences</taxon>
        <taxon>metagenomes</taxon>
        <taxon>ecological metagenomes</taxon>
    </lineage>
</organism>
<dbReference type="InterPro" id="IPR046335">
    <property type="entry name" value="LacI/GalR-like_sensor"/>
</dbReference>
<evidence type="ECO:0000259" key="4">
    <source>
        <dbReference type="Pfam" id="PF13377"/>
    </source>
</evidence>
<keyword evidence="1" id="KW-0805">Transcription regulation</keyword>
<protein>
    <recommendedName>
        <fullName evidence="4">Transcriptional regulator LacI/GalR-like sensor domain-containing protein</fullName>
    </recommendedName>
</protein>
<feature type="domain" description="Transcriptional regulator LacI/GalR-like sensor" evidence="4">
    <location>
        <begin position="117"/>
        <end position="249"/>
    </location>
</feature>